<protein>
    <submittedName>
        <fullName evidence="1">Uncharacterized protein</fullName>
    </submittedName>
</protein>
<accession>A0A5B7KFK7</accession>
<evidence type="ECO:0000313" key="2">
    <source>
        <dbReference type="Proteomes" id="UP000324222"/>
    </source>
</evidence>
<name>A0A5B7KFK7_PORTR</name>
<proteinExistence type="predicted"/>
<keyword evidence="2" id="KW-1185">Reference proteome</keyword>
<comment type="caution">
    <text evidence="1">The sequence shown here is derived from an EMBL/GenBank/DDBJ whole genome shotgun (WGS) entry which is preliminary data.</text>
</comment>
<gene>
    <name evidence="1" type="ORF">E2C01_101712</name>
</gene>
<dbReference type="EMBL" id="VSRR010148487">
    <property type="protein sequence ID" value="MPD05940.1"/>
    <property type="molecule type" value="Genomic_DNA"/>
</dbReference>
<sequence>MRTCFTNAVANCFVIVSSCNFLRCSHEDTPCRQGGALTLPPCRGHPEAARQAGHASGLHVVAAPIVLTKGWRRRHLHFSAPSGSRNTARVPGVAWPPGRLARLQGPVALKSTLSGSYFGDEFTKLN</sequence>
<dbReference type="AlphaFoldDB" id="A0A5B7KFK7"/>
<reference evidence="1 2" key="1">
    <citation type="submission" date="2019-05" db="EMBL/GenBank/DDBJ databases">
        <title>Another draft genome of Portunus trituberculatus and its Hox gene families provides insights of decapod evolution.</title>
        <authorList>
            <person name="Jeong J.-H."/>
            <person name="Song I."/>
            <person name="Kim S."/>
            <person name="Choi T."/>
            <person name="Kim D."/>
            <person name="Ryu S."/>
            <person name="Kim W."/>
        </authorList>
    </citation>
    <scope>NUCLEOTIDE SEQUENCE [LARGE SCALE GENOMIC DNA]</scope>
    <source>
        <tissue evidence="1">Muscle</tissue>
    </source>
</reference>
<dbReference type="PROSITE" id="PS51257">
    <property type="entry name" value="PROKAR_LIPOPROTEIN"/>
    <property type="match status" value="1"/>
</dbReference>
<dbReference type="Proteomes" id="UP000324222">
    <property type="component" value="Unassembled WGS sequence"/>
</dbReference>
<evidence type="ECO:0000313" key="1">
    <source>
        <dbReference type="EMBL" id="MPD05940.1"/>
    </source>
</evidence>
<organism evidence="1 2">
    <name type="scientific">Portunus trituberculatus</name>
    <name type="common">Swimming crab</name>
    <name type="synonym">Neptunus trituberculatus</name>
    <dbReference type="NCBI Taxonomy" id="210409"/>
    <lineage>
        <taxon>Eukaryota</taxon>
        <taxon>Metazoa</taxon>
        <taxon>Ecdysozoa</taxon>
        <taxon>Arthropoda</taxon>
        <taxon>Crustacea</taxon>
        <taxon>Multicrustacea</taxon>
        <taxon>Malacostraca</taxon>
        <taxon>Eumalacostraca</taxon>
        <taxon>Eucarida</taxon>
        <taxon>Decapoda</taxon>
        <taxon>Pleocyemata</taxon>
        <taxon>Brachyura</taxon>
        <taxon>Eubrachyura</taxon>
        <taxon>Portunoidea</taxon>
        <taxon>Portunidae</taxon>
        <taxon>Portuninae</taxon>
        <taxon>Portunus</taxon>
    </lineage>
</organism>